<evidence type="ECO:0000259" key="4">
    <source>
        <dbReference type="SMART" id="SM00499"/>
    </source>
</evidence>
<dbReference type="Gene3D" id="1.10.110.10">
    <property type="entry name" value="Plant lipid-transfer and hydrophobic proteins"/>
    <property type="match status" value="1"/>
</dbReference>
<reference evidence="5 6" key="1">
    <citation type="submission" date="2021-02" db="EMBL/GenBank/DDBJ databases">
        <title>Plant Genome Project.</title>
        <authorList>
            <person name="Zhang R.-G."/>
        </authorList>
    </citation>
    <scope>NUCLEOTIDE SEQUENCE [LARGE SCALE GENOMIC DNA]</scope>
    <source>
        <tissue evidence="5">Leaves</tissue>
    </source>
</reference>
<sequence>MKLAGGAVLLAVVVAAAATLFMAEPSEAISCGEVNSLLSPCLSFVTRSSGGSPSGSCCANVGDLKARAPFPNDKRVVCQCIKDQARRFQNPSSIMNRASQIPSFCRVDVSVPNNPNFDCNR</sequence>
<proteinExistence type="inferred from homology"/>
<evidence type="ECO:0000256" key="2">
    <source>
        <dbReference type="RuleBase" id="RU000628"/>
    </source>
</evidence>
<feature type="chain" id="PRO_5045043387" description="Non-specific lipid-transfer protein" evidence="3">
    <location>
        <begin position="29"/>
        <end position="121"/>
    </location>
</feature>
<dbReference type="PANTHER" id="PTHR33076">
    <property type="entry name" value="NON-SPECIFIC LIPID-TRANSFER PROTEIN 2-RELATED"/>
    <property type="match status" value="1"/>
</dbReference>
<comment type="function">
    <text evidence="2">Plant non-specific lipid-transfer proteins transfer phospholipids as well as galactolipids across membranes. May play a role in wax or cutin deposition in the cell walls of expanding epidermal cells and certain secretory tissues.</text>
</comment>
<dbReference type="InterPro" id="IPR016140">
    <property type="entry name" value="Bifunc_inhib/LTP/seed_store"/>
</dbReference>
<comment type="similarity">
    <text evidence="1 2">Belongs to the plant LTP family.</text>
</comment>
<dbReference type="InterPro" id="IPR000528">
    <property type="entry name" value="Plant_nsLTP"/>
</dbReference>
<comment type="caution">
    <text evidence="5">The sequence shown here is derived from an EMBL/GenBank/DDBJ whole genome shotgun (WGS) entry which is preliminary data.</text>
</comment>
<protein>
    <recommendedName>
        <fullName evidence="2">Non-specific lipid-transfer protein</fullName>
    </recommendedName>
</protein>
<gene>
    <name evidence="5" type="ORF">JRO89_XS01G0202300</name>
</gene>
<keyword evidence="2" id="KW-0446">Lipid-binding</keyword>
<name>A0ABQ8IK56_9ROSI</name>
<dbReference type="Pfam" id="PF00234">
    <property type="entry name" value="Tryp_alpha_amyl"/>
    <property type="match status" value="1"/>
</dbReference>
<keyword evidence="6" id="KW-1185">Reference proteome</keyword>
<dbReference type="EMBL" id="JAFEMO010000001">
    <property type="protein sequence ID" value="KAH7577084.1"/>
    <property type="molecule type" value="Genomic_DNA"/>
</dbReference>
<dbReference type="CDD" id="cd01960">
    <property type="entry name" value="nsLTP1"/>
    <property type="match status" value="1"/>
</dbReference>
<keyword evidence="2" id="KW-0813">Transport</keyword>
<evidence type="ECO:0000256" key="1">
    <source>
        <dbReference type="ARBA" id="ARBA00009748"/>
    </source>
</evidence>
<evidence type="ECO:0000256" key="3">
    <source>
        <dbReference type="SAM" id="SignalP"/>
    </source>
</evidence>
<accession>A0ABQ8IK56</accession>
<evidence type="ECO:0000313" key="5">
    <source>
        <dbReference type="EMBL" id="KAH7577084.1"/>
    </source>
</evidence>
<feature type="signal peptide" evidence="3">
    <location>
        <begin position="1"/>
        <end position="28"/>
    </location>
</feature>
<keyword evidence="3" id="KW-0732">Signal</keyword>
<dbReference type="Proteomes" id="UP000827721">
    <property type="component" value="Unassembled WGS sequence"/>
</dbReference>
<feature type="domain" description="Bifunctional inhibitor/plant lipid transfer protein/seed storage helical" evidence="4">
    <location>
        <begin position="31"/>
        <end position="119"/>
    </location>
</feature>
<evidence type="ECO:0000313" key="6">
    <source>
        <dbReference type="Proteomes" id="UP000827721"/>
    </source>
</evidence>
<dbReference type="InterPro" id="IPR036312">
    <property type="entry name" value="Bifun_inhib/LTP/seed_sf"/>
</dbReference>
<dbReference type="PRINTS" id="PR00382">
    <property type="entry name" value="LIPIDTRNSFER"/>
</dbReference>
<dbReference type="SUPFAM" id="SSF47699">
    <property type="entry name" value="Bifunctional inhibitor/lipid-transfer protein/seed storage 2S albumin"/>
    <property type="match status" value="1"/>
</dbReference>
<dbReference type="SMART" id="SM00499">
    <property type="entry name" value="AAI"/>
    <property type="match status" value="1"/>
</dbReference>
<organism evidence="5 6">
    <name type="scientific">Xanthoceras sorbifolium</name>
    <dbReference type="NCBI Taxonomy" id="99658"/>
    <lineage>
        <taxon>Eukaryota</taxon>
        <taxon>Viridiplantae</taxon>
        <taxon>Streptophyta</taxon>
        <taxon>Embryophyta</taxon>
        <taxon>Tracheophyta</taxon>
        <taxon>Spermatophyta</taxon>
        <taxon>Magnoliopsida</taxon>
        <taxon>eudicotyledons</taxon>
        <taxon>Gunneridae</taxon>
        <taxon>Pentapetalae</taxon>
        <taxon>rosids</taxon>
        <taxon>malvids</taxon>
        <taxon>Sapindales</taxon>
        <taxon>Sapindaceae</taxon>
        <taxon>Xanthoceroideae</taxon>
        <taxon>Xanthoceras</taxon>
    </lineage>
</organism>